<dbReference type="GO" id="GO:0006888">
    <property type="term" value="P:endoplasmic reticulum to Golgi vesicle-mediated transport"/>
    <property type="evidence" value="ECO:0007669"/>
    <property type="project" value="UniProtKB-UniRule"/>
</dbReference>
<evidence type="ECO:0000313" key="9">
    <source>
        <dbReference type="Proteomes" id="UP000029665"/>
    </source>
</evidence>
<dbReference type="OMA" id="GKLMYGM"/>
<dbReference type="GO" id="GO:0005794">
    <property type="term" value="C:Golgi apparatus"/>
    <property type="evidence" value="ECO:0007669"/>
    <property type="project" value="UniProtKB-SubCell"/>
</dbReference>
<evidence type="ECO:0000256" key="5">
    <source>
        <dbReference type="ARBA" id="ARBA00038167"/>
    </source>
</evidence>
<organism evidence="8 9">
    <name type="scientific">Pycnoporus cinnabarinus</name>
    <name type="common">Cinnabar-red polypore</name>
    <name type="synonym">Trametes cinnabarina</name>
    <dbReference type="NCBI Taxonomy" id="5643"/>
    <lineage>
        <taxon>Eukaryota</taxon>
        <taxon>Fungi</taxon>
        <taxon>Dikarya</taxon>
        <taxon>Basidiomycota</taxon>
        <taxon>Agaricomycotina</taxon>
        <taxon>Agaricomycetes</taxon>
        <taxon>Polyporales</taxon>
        <taxon>Polyporaceae</taxon>
        <taxon>Trametes</taxon>
    </lineage>
</organism>
<keyword evidence="3 6" id="KW-0931">ER-Golgi transport</keyword>
<dbReference type="SUPFAM" id="SSF64356">
    <property type="entry name" value="SNARE-like"/>
    <property type="match status" value="1"/>
</dbReference>
<comment type="similarity">
    <text evidence="5">Belongs to the TRAPP small subunits family. BET5 subfamily.</text>
</comment>
<dbReference type="Proteomes" id="UP000029665">
    <property type="component" value="Unassembled WGS sequence"/>
</dbReference>
<dbReference type="PANTHER" id="PTHR23249">
    <property type="entry name" value="TRAFFICKING PROTEIN PARTICLE COMPLEX SUBUNIT"/>
    <property type="match status" value="1"/>
</dbReference>
<evidence type="ECO:0000256" key="3">
    <source>
        <dbReference type="ARBA" id="ARBA00022892"/>
    </source>
</evidence>
<dbReference type="InterPro" id="IPR011012">
    <property type="entry name" value="Longin-like_dom_sf"/>
</dbReference>
<sequence length="210" mass="23824">MTIYSLYIFDRHCACVYYQDWHRTVRPKLAVEGGMLPAVYAPVYPATNPDDASYSNRNTLASSSGVVVAVNEDVPRTPLPSQASHSPEQPPPPTSNLSFDEEAKLVYGVVLSLRNMIKKLSGKDEQFTNYQTSTYKLHLYETLSGYKFVMLSDPNADSLRFVLRQIYSGPFLEYVVRNPLVEMGSRERGIDNEYFRMSTDRLVKGLTVFQ</sequence>
<keyword evidence="4 6" id="KW-0333">Golgi apparatus</keyword>
<keyword evidence="9" id="KW-1185">Reference proteome</keyword>
<dbReference type="CDD" id="cd14855">
    <property type="entry name" value="TRAPPC1_MUM2"/>
    <property type="match status" value="1"/>
</dbReference>
<reference evidence="8" key="1">
    <citation type="submission" date="2014-01" db="EMBL/GenBank/DDBJ databases">
        <title>The genome of the white-rot fungus Pycnoporus cinnabarinus: a basidiomycete model with a versatile arsenal for lignocellulosic biomass breakdown.</title>
        <authorList>
            <person name="Levasseur A."/>
            <person name="Lomascolo A."/>
            <person name="Ruiz-Duenas F.J."/>
            <person name="Uzan E."/>
            <person name="Piumi F."/>
            <person name="Kues U."/>
            <person name="Ram A.F.J."/>
            <person name="Murat C."/>
            <person name="Haon M."/>
            <person name="Benoit I."/>
            <person name="Arfi Y."/>
            <person name="Chevret D."/>
            <person name="Drula E."/>
            <person name="Kwon M.J."/>
            <person name="Gouret P."/>
            <person name="Lesage-Meessen L."/>
            <person name="Lombard V."/>
            <person name="Mariette J."/>
            <person name="Noirot C."/>
            <person name="Park J."/>
            <person name="Patyshakuliyeva A."/>
            <person name="Wieneger R.A.B."/>
            <person name="Wosten H.A.B."/>
            <person name="Martin F."/>
            <person name="Coutinho P.M."/>
            <person name="de Vries R."/>
            <person name="Martinez A.T."/>
            <person name="Klopp C."/>
            <person name="Pontarotti P."/>
            <person name="Henrissat B."/>
            <person name="Record E."/>
        </authorList>
    </citation>
    <scope>NUCLEOTIDE SEQUENCE [LARGE SCALE GENOMIC DNA]</scope>
    <source>
        <strain evidence="8">BRFM137</strain>
    </source>
</reference>
<dbReference type="GO" id="GO:0005783">
    <property type="term" value="C:endoplasmic reticulum"/>
    <property type="evidence" value="ECO:0007669"/>
    <property type="project" value="UniProtKB-SubCell"/>
</dbReference>
<comment type="subcellular location">
    <subcellularLocation>
        <location evidence="6">Endoplasmic reticulum</location>
    </subcellularLocation>
    <subcellularLocation>
        <location evidence="6">Golgi apparatus</location>
        <location evidence="6">cis-Golgi network</location>
    </subcellularLocation>
</comment>
<dbReference type="OrthoDB" id="3364529at2759"/>
<name>A0A060SJ78_PYCCI</name>
<comment type="subunit">
    <text evidence="6">Part of the multisubunit transport protein particle (TRAPP) complex.</text>
</comment>
<gene>
    <name evidence="8" type="ORF">BN946_scf184979.g5</name>
</gene>
<evidence type="ECO:0000256" key="6">
    <source>
        <dbReference type="RuleBase" id="RU366065"/>
    </source>
</evidence>
<keyword evidence="2 6" id="KW-0256">Endoplasmic reticulum</keyword>
<evidence type="ECO:0000256" key="2">
    <source>
        <dbReference type="ARBA" id="ARBA00022824"/>
    </source>
</evidence>
<evidence type="ECO:0000256" key="7">
    <source>
        <dbReference type="SAM" id="MobiDB-lite"/>
    </source>
</evidence>
<proteinExistence type="inferred from homology"/>
<keyword evidence="1 6" id="KW-0813">Transport</keyword>
<dbReference type="AlphaFoldDB" id="A0A060SJ78"/>
<dbReference type="SMART" id="SM01399">
    <property type="entry name" value="Sybindin"/>
    <property type="match status" value="1"/>
</dbReference>
<dbReference type="Pfam" id="PF04099">
    <property type="entry name" value="Sybindin"/>
    <property type="match status" value="1"/>
</dbReference>
<dbReference type="PANTHER" id="PTHR23249:SF16">
    <property type="entry name" value="TRAFFICKING PROTEIN PARTICLE COMPLEX SUBUNIT 1"/>
    <property type="match status" value="1"/>
</dbReference>
<dbReference type="InterPro" id="IPR007233">
    <property type="entry name" value="TRAPPC"/>
</dbReference>
<dbReference type="EMBL" id="CCBP010000174">
    <property type="protein sequence ID" value="CDO74450.1"/>
    <property type="molecule type" value="Genomic_DNA"/>
</dbReference>
<dbReference type="Gene3D" id="3.30.450.70">
    <property type="match status" value="1"/>
</dbReference>
<evidence type="ECO:0000313" key="8">
    <source>
        <dbReference type="EMBL" id="CDO74450.1"/>
    </source>
</evidence>
<dbReference type="STRING" id="5643.A0A060SJ78"/>
<dbReference type="GO" id="GO:0030008">
    <property type="term" value="C:TRAPP complex"/>
    <property type="evidence" value="ECO:0007669"/>
    <property type="project" value="UniProtKB-UniRule"/>
</dbReference>
<feature type="region of interest" description="Disordered" evidence="7">
    <location>
        <begin position="77"/>
        <end position="98"/>
    </location>
</feature>
<protein>
    <recommendedName>
        <fullName evidence="6">Trafficking protein particle complex subunit</fullName>
    </recommendedName>
</protein>
<accession>A0A060SJ78</accession>
<evidence type="ECO:0000256" key="4">
    <source>
        <dbReference type="ARBA" id="ARBA00023034"/>
    </source>
</evidence>
<dbReference type="HOGENOM" id="CLU_053380_4_2_1"/>
<comment type="caution">
    <text evidence="8">The sequence shown here is derived from an EMBL/GenBank/DDBJ whole genome shotgun (WGS) entry which is preliminary data.</text>
</comment>
<evidence type="ECO:0000256" key="1">
    <source>
        <dbReference type="ARBA" id="ARBA00022448"/>
    </source>
</evidence>